<evidence type="ECO:0000313" key="2">
    <source>
        <dbReference type="Proteomes" id="UP000001634"/>
    </source>
</evidence>
<name>G0ANU4_BORBD</name>
<keyword evidence="2" id="KW-1185">Reference proteome</keyword>
<dbReference type="KEGG" id="bbs:BbiDN127_NXAF0085"/>
<protein>
    <submittedName>
        <fullName evidence="1">Uncharacterized protein</fullName>
    </submittedName>
</protein>
<sequence length="279" mass="31660">MADDQDKLLIDEEEPIQIKDLNKVTTVNNTDLLLLDDGGASSNAITFKNFLKTVNHQTFKGEEPGYFKEIIKSTIATELAADKDFVKSIYDLIVDKLLENESSKLSNLFSKIKSRLTDSISSTTLSRSDDLLIMPSSSTIQKTTVLKQLLGLPSDFSHGRSFAFGPTLYSSDYKNKSITIKLENTNDATLIFYKNYDNDPIYLDIDLDVEHYSNTSIKALYLKYSDESQRNMVYEQSDALLALSSRFPIYKGWYIQKKSILIRESHPGSFKTVNFFSKN</sequence>
<evidence type="ECO:0000313" key="1">
    <source>
        <dbReference type="EMBL" id="AEL19370.1"/>
    </source>
</evidence>
<reference evidence="1 2" key="2">
    <citation type="journal article" date="2012" name="J. Bacteriol.">
        <title>Whole-Genome Sequences of Borrelia bissettii, Borrelia valaisiana, and Borrelia spielmanii.</title>
        <authorList>
            <person name="Schutzer S.E."/>
            <person name="Fraser-Liggett C.M."/>
            <person name="Qiu W.G."/>
            <person name="Kraiczy P."/>
            <person name="Mongodin E.F."/>
            <person name="Dunn J.J."/>
            <person name="Luft B.J."/>
            <person name="Casjens S.R."/>
        </authorList>
    </citation>
    <scope>NUCLEOTIDE SEQUENCE [LARGE SCALE GENOMIC DNA]</scope>
    <source>
        <strain evidence="1 2">DN127</strain>
    </source>
</reference>
<dbReference type="HOGENOM" id="CLU_090262_0_0_12"/>
<proteinExistence type="predicted"/>
<dbReference type="Pfam" id="PF05085">
    <property type="entry name" value="DUF685"/>
    <property type="match status" value="1"/>
</dbReference>
<geneLocation type="plasmid" evidence="1 2">
    <name>cp32-quad</name>
</geneLocation>
<dbReference type="Proteomes" id="UP000001634">
    <property type="component" value="Plasmid cp32-quad"/>
</dbReference>
<dbReference type="AlphaFoldDB" id="G0ANU4"/>
<dbReference type="EMBL" id="CP002754">
    <property type="protein sequence ID" value="AEL19370.1"/>
    <property type="molecule type" value="Genomic_DNA"/>
</dbReference>
<accession>G0ANU4</accession>
<reference key="1">
    <citation type="submission" date="2011-06" db="EMBL/GenBank/DDBJ databases">
        <authorList>
            <person name="Mongodin E.F."/>
            <person name="Casjens S.R."/>
            <person name="Fraser-Liggett C.M."/>
            <person name="Qiu W.-G."/>
            <person name="Dunn J.J."/>
            <person name="Luft B.J."/>
            <person name="Schutzer S.E."/>
        </authorList>
    </citation>
    <scope>NUCLEOTIDE SEQUENCE</scope>
    <source>
        <strain>DN127</strain>
    </source>
</reference>
<organism evidence="1 2">
    <name type="scientific">Borrelia bissettiae (strain DSM 17990 / CIP 109136 / DN127)</name>
    <name type="common">Borreliella bissettiae</name>
    <dbReference type="NCBI Taxonomy" id="521010"/>
    <lineage>
        <taxon>Bacteria</taxon>
        <taxon>Pseudomonadati</taxon>
        <taxon>Spirochaetota</taxon>
        <taxon>Spirochaetia</taxon>
        <taxon>Spirochaetales</taxon>
        <taxon>Borreliaceae</taxon>
        <taxon>Borreliella</taxon>
    </lineage>
</organism>
<dbReference type="InterPro" id="IPR007777">
    <property type="entry name" value="DUF685"/>
</dbReference>
<keyword evidence="1" id="KW-0614">Plasmid</keyword>
<gene>
    <name evidence="1" type="ordered locus">BbiDN127_NXAF0085</name>
</gene>